<gene>
    <name evidence="2" type="ORF">M513_11317</name>
    <name evidence="3" type="ORF">M514_11317</name>
</gene>
<reference evidence="3 4" key="1">
    <citation type="journal article" date="2014" name="Nat. Genet.">
        <title>Genome and transcriptome of the porcine whipworm Trichuris suis.</title>
        <authorList>
            <person name="Jex A.R."/>
            <person name="Nejsum P."/>
            <person name="Schwarz E.M."/>
            <person name="Hu L."/>
            <person name="Young N.D."/>
            <person name="Hall R.S."/>
            <person name="Korhonen P.K."/>
            <person name="Liao S."/>
            <person name="Thamsborg S."/>
            <person name="Xia J."/>
            <person name="Xu P."/>
            <person name="Wang S."/>
            <person name="Scheerlinck J.P."/>
            <person name="Hofmann A."/>
            <person name="Sternberg P.W."/>
            <person name="Wang J."/>
            <person name="Gasser R.B."/>
        </authorList>
    </citation>
    <scope>NUCLEOTIDE SEQUENCE [LARGE SCALE GENOMIC DNA]</scope>
    <source>
        <strain evidence="3">DCEP-RM93F</strain>
        <strain evidence="2">DCEP-RM93M</strain>
    </source>
</reference>
<accession>A0A085MXP9</accession>
<dbReference type="AlphaFoldDB" id="A0A085MXP9"/>
<dbReference type="EMBL" id="KL363313">
    <property type="protein sequence ID" value="KFD47837.1"/>
    <property type="molecule type" value="Genomic_DNA"/>
</dbReference>
<evidence type="ECO:0000313" key="3">
    <source>
        <dbReference type="EMBL" id="KFD61995.1"/>
    </source>
</evidence>
<evidence type="ECO:0000313" key="4">
    <source>
        <dbReference type="Proteomes" id="UP000030764"/>
    </source>
</evidence>
<name>A0A085MXP9_9BILA</name>
<protein>
    <submittedName>
        <fullName evidence="3">Uncharacterized protein</fullName>
    </submittedName>
</protein>
<keyword evidence="4" id="KW-1185">Reference proteome</keyword>
<dbReference type="Proteomes" id="UP000030758">
    <property type="component" value="Unassembled WGS sequence"/>
</dbReference>
<proteinExistence type="predicted"/>
<evidence type="ECO:0000256" key="1">
    <source>
        <dbReference type="SAM" id="MobiDB-lite"/>
    </source>
</evidence>
<organism evidence="3">
    <name type="scientific">Trichuris suis</name>
    <name type="common">pig whipworm</name>
    <dbReference type="NCBI Taxonomy" id="68888"/>
    <lineage>
        <taxon>Eukaryota</taxon>
        <taxon>Metazoa</taxon>
        <taxon>Ecdysozoa</taxon>
        <taxon>Nematoda</taxon>
        <taxon>Enoplea</taxon>
        <taxon>Dorylaimia</taxon>
        <taxon>Trichinellida</taxon>
        <taxon>Trichuridae</taxon>
        <taxon>Trichuris</taxon>
    </lineage>
</organism>
<dbReference type="EMBL" id="KL367604">
    <property type="protein sequence ID" value="KFD61995.1"/>
    <property type="molecule type" value="Genomic_DNA"/>
</dbReference>
<sequence length="173" mass="19658">MRRYPSSPAGLQDHGHGNRLFPAEVTFGRSLRTNVPVIKKNLLPQHVRHAVFRQRKQAEKERQTAAFKRRHGARIRPSFAQGDKVLIRVRNESGIVTNKQVAARSYEIETTEGAMLRRNTFFLLPDSSTGTETGNKILTECQTRKLSSTAPRTQRCPRPRRATQITVSPERGM</sequence>
<dbReference type="Proteomes" id="UP000030764">
    <property type="component" value="Unassembled WGS sequence"/>
</dbReference>
<dbReference type="PANTHER" id="PTHR33244:SF3">
    <property type="entry name" value="PEPTIDASE A2 DOMAIN-CONTAINING PROTEIN"/>
    <property type="match status" value="1"/>
</dbReference>
<dbReference type="PANTHER" id="PTHR33244">
    <property type="entry name" value="INTEGRASE CATALYTIC DOMAIN-CONTAINING PROTEIN-RELATED"/>
    <property type="match status" value="1"/>
</dbReference>
<evidence type="ECO:0000313" key="2">
    <source>
        <dbReference type="EMBL" id="KFD47837.1"/>
    </source>
</evidence>
<feature type="region of interest" description="Disordered" evidence="1">
    <location>
        <begin position="146"/>
        <end position="173"/>
    </location>
</feature>